<keyword evidence="5" id="KW-0597">Phosphoprotein</keyword>
<evidence type="ECO:0000256" key="1">
    <source>
        <dbReference type="ARBA" id="ARBA00000085"/>
    </source>
</evidence>
<feature type="transmembrane region" description="Helical" evidence="10">
    <location>
        <begin position="307"/>
        <end position="327"/>
    </location>
</feature>
<dbReference type="InterPro" id="IPR003661">
    <property type="entry name" value="HisK_dim/P_dom"/>
</dbReference>
<feature type="domain" description="HAMP" evidence="12">
    <location>
        <begin position="328"/>
        <end position="381"/>
    </location>
</feature>
<evidence type="ECO:0000256" key="3">
    <source>
        <dbReference type="ARBA" id="ARBA00006402"/>
    </source>
</evidence>
<evidence type="ECO:0000256" key="7">
    <source>
        <dbReference type="ARBA" id="ARBA00022777"/>
    </source>
</evidence>
<dbReference type="InterPro" id="IPR003594">
    <property type="entry name" value="HATPase_dom"/>
</dbReference>
<evidence type="ECO:0000256" key="4">
    <source>
        <dbReference type="ARBA" id="ARBA00012438"/>
    </source>
</evidence>
<evidence type="ECO:0000313" key="13">
    <source>
        <dbReference type="EMBL" id="BDG60552.1"/>
    </source>
</evidence>
<comment type="subcellular location">
    <subcellularLocation>
        <location evidence="2">Membrane</location>
    </subcellularLocation>
</comment>
<dbReference type="FunFam" id="3.30.565.10:FF:000010">
    <property type="entry name" value="Sensor histidine kinase RcsC"/>
    <property type="match status" value="1"/>
</dbReference>
<dbReference type="Proteomes" id="UP001163687">
    <property type="component" value="Chromosome"/>
</dbReference>
<dbReference type="GO" id="GO:0009927">
    <property type="term" value="F:histidine phosphotransfer kinase activity"/>
    <property type="evidence" value="ECO:0007669"/>
    <property type="project" value="TreeGrafter"/>
</dbReference>
<dbReference type="GO" id="GO:0000155">
    <property type="term" value="F:phosphorelay sensor kinase activity"/>
    <property type="evidence" value="ECO:0007669"/>
    <property type="project" value="InterPro"/>
</dbReference>
<dbReference type="InterPro" id="IPR036097">
    <property type="entry name" value="HisK_dim/P_sf"/>
</dbReference>
<evidence type="ECO:0000313" key="14">
    <source>
        <dbReference type="Proteomes" id="UP001163687"/>
    </source>
</evidence>
<dbReference type="SMART" id="SM00304">
    <property type="entry name" value="HAMP"/>
    <property type="match status" value="1"/>
</dbReference>
<dbReference type="EMBL" id="AP025628">
    <property type="protein sequence ID" value="BDG60552.1"/>
    <property type="molecule type" value="Genomic_DNA"/>
</dbReference>
<dbReference type="InterPro" id="IPR036890">
    <property type="entry name" value="HATPase_C_sf"/>
</dbReference>
<keyword evidence="10" id="KW-0472">Membrane</keyword>
<name>A0AA35CMZ4_9FIRM</name>
<reference evidence="13" key="1">
    <citation type="submission" date="2022-03" db="EMBL/GenBank/DDBJ databases">
        <title>Complete genome sequence of Caldinitratiruptor microaerophilus.</title>
        <authorList>
            <person name="Mukaiyama R."/>
            <person name="Nishiyama T."/>
            <person name="Ueda K."/>
        </authorList>
    </citation>
    <scope>NUCLEOTIDE SEQUENCE</scope>
    <source>
        <strain evidence="13">JCM 16183</strain>
    </source>
</reference>
<dbReference type="InterPro" id="IPR004358">
    <property type="entry name" value="Sig_transdc_His_kin-like_C"/>
</dbReference>
<dbReference type="Pfam" id="PF00672">
    <property type="entry name" value="HAMP"/>
    <property type="match status" value="1"/>
</dbReference>
<evidence type="ECO:0000259" key="12">
    <source>
        <dbReference type="PROSITE" id="PS50885"/>
    </source>
</evidence>
<dbReference type="GO" id="GO:0005886">
    <property type="term" value="C:plasma membrane"/>
    <property type="evidence" value="ECO:0007669"/>
    <property type="project" value="TreeGrafter"/>
</dbReference>
<keyword evidence="10" id="KW-0812">Transmembrane</keyword>
<dbReference type="Pfam" id="PF02518">
    <property type="entry name" value="HATPase_c"/>
    <property type="match status" value="1"/>
</dbReference>
<keyword evidence="8" id="KW-0902">Two-component regulatory system</keyword>
<dbReference type="CDD" id="cd00082">
    <property type="entry name" value="HisKA"/>
    <property type="match status" value="1"/>
</dbReference>
<dbReference type="InterPro" id="IPR003660">
    <property type="entry name" value="HAMP_dom"/>
</dbReference>
<dbReference type="CDD" id="cd16922">
    <property type="entry name" value="HATPase_EvgS-ArcB-TorS-like"/>
    <property type="match status" value="1"/>
</dbReference>
<comment type="similarity">
    <text evidence="3">In the N-terminal section; belongs to the phytochrome family.</text>
</comment>
<sequence length="634" mass="68486">MRRRSSIRLKLLVAMLSLGLVPLAAGAGSLLLGWQVLTGTVRASVAQLPVGAANRIEELLYFRYVDVAHYSRLPVVLDPEARAAQGQLFQRILQLYQPYAWLGRLSPEGVVQSASDPGSVGMDLGSQPWFRAARDAALRGGPAAEPAVSVSDVHPLVQGDLQPVVGFTAPLWSTEGVLTGFVHTEVSMAFVSHHVTAVDPGRHGKVLLIDRQGRILADRSGPLPATLPDPGLPDWGVDARGFRQLGSVRQALAGESGVLRERVGRQDVIAGFTSLRGFGPYPGLGWSLIVLLPTHEALGAVFTQARFTAAILGVGLVLVMVVSLLLARHLTAPVLRLVQVSRSVEQGDLRDDFPASRSGDELAELTESFRSMVRAVARKQAELQEANRLQSEFLTNVTHESRTPLTVVLALTEMLLEEMAGPLGPRQRHYLENIQANARRALGWINDLLDLARAQAGKMELNVRPVRLREAVGPVREGIVHLARQKEIRYAEDLPEDLPPVMADPDRLGQILTNLLGNAVKFTPPGGRVTLSAGPARDGFLEVRVRDTGIGIPPEERERIFDQFHQVDSSLARRYPGTGIGLALVKRLVELHGGTIRVESEPGQGSEFTFTLPLAPAGAPAVTPSPLPATDPGR</sequence>
<evidence type="ECO:0000256" key="9">
    <source>
        <dbReference type="ARBA" id="ARBA00074306"/>
    </source>
</evidence>
<dbReference type="RefSeq" id="WP_264844573.1">
    <property type="nucleotide sequence ID" value="NZ_AP025628.1"/>
</dbReference>
<dbReference type="PANTHER" id="PTHR43047">
    <property type="entry name" value="TWO-COMPONENT HISTIDINE PROTEIN KINASE"/>
    <property type="match status" value="1"/>
</dbReference>
<dbReference type="Gene3D" id="3.30.565.10">
    <property type="entry name" value="Histidine kinase-like ATPase, C-terminal domain"/>
    <property type="match status" value="1"/>
</dbReference>
<dbReference type="PROSITE" id="PS50885">
    <property type="entry name" value="HAMP"/>
    <property type="match status" value="1"/>
</dbReference>
<protein>
    <recommendedName>
        <fullName evidence="9">Circadian input-output histidine kinase CikA</fullName>
        <ecNumber evidence="4">2.7.13.3</ecNumber>
    </recommendedName>
</protein>
<keyword evidence="6" id="KW-0808">Transferase</keyword>
<dbReference type="CDD" id="cd06225">
    <property type="entry name" value="HAMP"/>
    <property type="match status" value="1"/>
</dbReference>
<dbReference type="PANTHER" id="PTHR43047:SF72">
    <property type="entry name" value="OSMOSENSING HISTIDINE PROTEIN KINASE SLN1"/>
    <property type="match status" value="1"/>
</dbReference>
<evidence type="ECO:0000256" key="6">
    <source>
        <dbReference type="ARBA" id="ARBA00022679"/>
    </source>
</evidence>
<dbReference type="PROSITE" id="PS50109">
    <property type="entry name" value="HIS_KIN"/>
    <property type="match status" value="1"/>
</dbReference>
<evidence type="ECO:0000256" key="10">
    <source>
        <dbReference type="SAM" id="Phobius"/>
    </source>
</evidence>
<dbReference type="Pfam" id="PF00512">
    <property type="entry name" value="HisKA"/>
    <property type="match status" value="1"/>
</dbReference>
<dbReference type="Gene3D" id="1.10.287.130">
    <property type="match status" value="1"/>
</dbReference>
<dbReference type="SUPFAM" id="SSF55874">
    <property type="entry name" value="ATPase domain of HSP90 chaperone/DNA topoisomerase II/histidine kinase"/>
    <property type="match status" value="1"/>
</dbReference>
<dbReference type="KEGG" id="cmic:caldi_16420"/>
<evidence type="ECO:0000259" key="11">
    <source>
        <dbReference type="PROSITE" id="PS50109"/>
    </source>
</evidence>
<feature type="domain" description="Histidine kinase" evidence="11">
    <location>
        <begin position="396"/>
        <end position="616"/>
    </location>
</feature>
<keyword evidence="14" id="KW-1185">Reference proteome</keyword>
<evidence type="ECO:0000256" key="8">
    <source>
        <dbReference type="ARBA" id="ARBA00023012"/>
    </source>
</evidence>
<dbReference type="InterPro" id="IPR005467">
    <property type="entry name" value="His_kinase_dom"/>
</dbReference>
<dbReference type="SUPFAM" id="SSF158472">
    <property type="entry name" value="HAMP domain-like"/>
    <property type="match status" value="1"/>
</dbReference>
<dbReference type="SUPFAM" id="SSF47384">
    <property type="entry name" value="Homodimeric domain of signal transducing histidine kinase"/>
    <property type="match status" value="1"/>
</dbReference>
<keyword evidence="10" id="KW-1133">Transmembrane helix</keyword>
<accession>A0AA35CMZ4</accession>
<evidence type="ECO:0000256" key="5">
    <source>
        <dbReference type="ARBA" id="ARBA00022553"/>
    </source>
</evidence>
<dbReference type="EC" id="2.7.13.3" evidence="4"/>
<dbReference type="PRINTS" id="PR00344">
    <property type="entry name" value="BCTRLSENSOR"/>
</dbReference>
<dbReference type="SMART" id="SM00388">
    <property type="entry name" value="HisKA"/>
    <property type="match status" value="1"/>
</dbReference>
<dbReference type="Gene3D" id="3.30.450.20">
    <property type="entry name" value="PAS domain"/>
    <property type="match status" value="1"/>
</dbReference>
<comment type="catalytic activity">
    <reaction evidence="1">
        <text>ATP + protein L-histidine = ADP + protein N-phospho-L-histidine.</text>
        <dbReference type="EC" id="2.7.13.3"/>
    </reaction>
</comment>
<keyword evidence="7" id="KW-0418">Kinase</keyword>
<proteinExistence type="inferred from homology"/>
<dbReference type="AlphaFoldDB" id="A0AA35CMZ4"/>
<gene>
    <name evidence="13" type="ORF">caldi_16420</name>
</gene>
<dbReference type="SMART" id="SM00387">
    <property type="entry name" value="HATPase_c"/>
    <property type="match status" value="1"/>
</dbReference>
<evidence type="ECO:0000256" key="2">
    <source>
        <dbReference type="ARBA" id="ARBA00004370"/>
    </source>
</evidence>
<dbReference type="Gene3D" id="6.10.340.10">
    <property type="match status" value="1"/>
</dbReference>
<organism evidence="13 14">
    <name type="scientific">Caldinitratiruptor microaerophilus</name>
    <dbReference type="NCBI Taxonomy" id="671077"/>
    <lineage>
        <taxon>Bacteria</taxon>
        <taxon>Bacillati</taxon>
        <taxon>Bacillota</taxon>
        <taxon>Clostridia</taxon>
        <taxon>Eubacteriales</taxon>
        <taxon>Symbiobacteriaceae</taxon>
        <taxon>Caldinitratiruptor</taxon>
    </lineage>
</organism>